<dbReference type="EMBL" id="SDWJ01000001">
    <property type="protein sequence ID" value="MVZ96143.1"/>
    <property type="molecule type" value="Genomic_DNA"/>
</dbReference>
<evidence type="ECO:0000259" key="2">
    <source>
        <dbReference type="Pfam" id="PF04945"/>
    </source>
</evidence>
<dbReference type="OrthoDB" id="344729at2"/>
<name>A0A6I4LVA1_9SPHN</name>
<dbReference type="AlphaFoldDB" id="A0A6I4LVA1"/>
<organism evidence="3 4">
    <name type="scientific">Sphingorhabdus profundilacus</name>
    <dbReference type="NCBI Taxonomy" id="2509718"/>
    <lineage>
        <taxon>Bacteria</taxon>
        <taxon>Pseudomonadati</taxon>
        <taxon>Pseudomonadota</taxon>
        <taxon>Alphaproteobacteria</taxon>
        <taxon>Sphingomonadales</taxon>
        <taxon>Sphingomonadaceae</taxon>
        <taxon>Sphingorhabdus</taxon>
    </lineage>
</organism>
<sequence>MAKYIAIIAAAALGCAVAFHPTQGFAKTEPVYTGTFSNVAVSGYDPVAYFTNGKPVKGNAAYKFSHKGAEYRFANAANLAKFKANPTAYAPQFGGYCAWAVSQGYTASGDPTVWKIVNGKLYLNYNREVGSRWEKNIPGHIRSANTNWPKLLAK</sequence>
<dbReference type="NCBIfam" id="NF041384">
    <property type="entry name" value="YHS_seleno_dom"/>
    <property type="match status" value="1"/>
</dbReference>
<evidence type="ECO:0000256" key="1">
    <source>
        <dbReference type="SAM" id="SignalP"/>
    </source>
</evidence>
<dbReference type="PROSITE" id="PS51257">
    <property type="entry name" value="PROKAR_LIPOPROTEIN"/>
    <property type="match status" value="1"/>
</dbReference>
<gene>
    <name evidence="3" type="ORF">EUU23_00310</name>
</gene>
<feature type="chain" id="PRO_5026258209" evidence="1">
    <location>
        <begin position="27"/>
        <end position="154"/>
    </location>
</feature>
<keyword evidence="1" id="KW-0732">Signal</keyword>
<dbReference type="Pfam" id="PF04945">
    <property type="entry name" value="YHS"/>
    <property type="match status" value="1"/>
</dbReference>
<reference evidence="3 4" key="1">
    <citation type="submission" date="2019-01" db="EMBL/GenBank/DDBJ databases">
        <title>Sphingorhabdus lacus sp.nov., isolated from an oligotrophic freshwater lake.</title>
        <authorList>
            <person name="Park M."/>
        </authorList>
    </citation>
    <scope>NUCLEOTIDE SEQUENCE [LARGE SCALE GENOMIC DNA]</scope>
    <source>
        <strain evidence="3 4">IMCC26285</strain>
    </source>
</reference>
<dbReference type="InterPro" id="IPR007029">
    <property type="entry name" value="YHS_dom"/>
</dbReference>
<accession>A0A6I4LVA1</accession>
<feature type="domain" description="YHS" evidence="2">
    <location>
        <begin position="47"/>
        <end position="92"/>
    </location>
</feature>
<feature type="signal peptide" evidence="1">
    <location>
        <begin position="1"/>
        <end position="26"/>
    </location>
</feature>
<protein>
    <submittedName>
        <fullName evidence="3">YHS domain-containing protein</fullName>
    </submittedName>
</protein>
<dbReference type="RefSeq" id="WP_160352161.1">
    <property type="nucleotide sequence ID" value="NZ_SDWJ01000001.1"/>
</dbReference>
<evidence type="ECO:0000313" key="4">
    <source>
        <dbReference type="Proteomes" id="UP000471147"/>
    </source>
</evidence>
<proteinExistence type="predicted"/>
<evidence type="ECO:0000313" key="3">
    <source>
        <dbReference type="EMBL" id="MVZ96143.1"/>
    </source>
</evidence>
<dbReference type="Proteomes" id="UP000471147">
    <property type="component" value="Unassembled WGS sequence"/>
</dbReference>
<comment type="caution">
    <text evidence="3">The sequence shown here is derived from an EMBL/GenBank/DDBJ whole genome shotgun (WGS) entry which is preliminary data.</text>
</comment>
<keyword evidence="4" id="KW-1185">Reference proteome</keyword>